<organism evidence="1 2">
    <name type="scientific">Acidiphilium iwatense</name>
    <dbReference type="NCBI Taxonomy" id="768198"/>
    <lineage>
        <taxon>Bacteria</taxon>
        <taxon>Pseudomonadati</taxon>
        <taxon>Pseudomonadota</taxon>
        <taxon>Alphaproteobacteria</taxon>
        <taxon>Acetobacterales</taxon>
        <taxon>Acidocellaceae</taxon>
        <taxon>Acidiphilium</taxon>
    </lineage>
</organism>
<accession>A0ABS9DUW7</accession>
<dbReference type="Proteomes" id="UP001521209">
    <property type="component" value="Unassembled WGS sequence"/>
</dbReference>
<dbReference type="EMBL" id="JAKGBZ010000011">
    <property type="protein sequence ID" value="MCF3946536.1"/>
    <property type="molecule type" value="Genomic_DNA"/>
</dbReference>
<keyword evidence="2" id="KW-1185">Reference proteome</keyword>
<gene>
    <name evidence="1" type="ORF">L2A60_07560</name>
</gene>
<reference evidence="1 2" key="1">
    <citation type="submission" date="2022-01" db="EMBL/GenBank/DDBJ databases">
        <authorList>
            <person name="Won M."/>
            <person name="Kim S.-J."/>
            <person name="Kwon S.-W."/>
        </authorList>
    </citation>
    <scope>NUCLEOTIDE SEQUENCE [LARGE SCALE GENOMIC DNA]</scope>
    <source>
        <strain evidence="1 2">KCTC 23505</strain>
    </source>
</reference>
<comment type="caution">
    <text evidence="1">The sequence shown here is derived from an EMBL/GenBank/DDBJ whole genome shotgun (WGS) entry which is preliminary data.</text>
</comment>
<sequence>MRNVAAELVNPEDLVDGTSRPVLTGAIAESAVGSGMKAIKSTRIGIGNSTSGNSMTDNLSGAVSGGIGVGSGVQ</sequence>
<protein>
    <submittedName>
        <fullName evidence="1">Uncharacterized protein</fullName>
    </submittedName>
</protein>
<name>A0ABS9DUW7_9PROT</name>
<evidence type="ECO:0000313" key="2">
    <source>
        <dbReference type="Proteomes" id="UP001521209"/>
    </source>
</evidence>
<evidence type="ECO:0000313" key="1">
    <source>
        <dbReference type="EMBL" id="MCF3946536.1"/>
    </source>
</evidence>
<dbReference type="RefSeq" id="WP_235703772.1">
    <property type="nucleotide sequence ID" value="NZ_JAKGBZ010000011.1"/>
</dbReference>
<proteinExistence type="predicted"/>